<comment type="caution">
    <text evidence="1">The sequence shown here is derived from an EMBL/GenBank/DDBJ whole genome shotgun (WGS) entry which is preliminary data.</text>
</comment>
<dbReference type="EMBL" id="JADDIV010000004">
    <property type="protein sequence ID" value="MBE7368735.1"/>
    <property type="molecule type" value="Genomic_DNA"/>
</dbReference>
<gene>
    <name evidence="1" type="ORF">IM787_14335</name>
</gene>
<organism evidence="1 2">
    <name type="scientific">Ramlibacter pallidus</name>
    <dbReference type="NCBI Taxonomy" id="2780087"/>
    <lineage>
        <taxon>Bacteria</taxon>
        <taxon>Pseudomonadati</taxon>
        <taxon>Pseudomonadota</taxon>
        <taxon>Betaproteobacteria</taxon>
        <taxon>Burkholderiales</taxon>
        <taxon>Comamonadaceae</taxon>
        <taxon>Ramlibacter</taxon>
    </lineage>
</organism>
<proteinExistence type="predicted"/>
<keyword evidence="2" id="KW-1185">Reference proteome</keyword>
<dbReference type="RefSeq" id="WP_193677366.1">
    <property type="nucleotide sequence ID" value="NZ_JADDIV010000004.1"/>
</dbReference>
<sequence>MHSEDNNSLFAAWSEAERQAREAERQLYELILTQEGRPAGRQDVERVRSLRERASELMTEMLAGIRAEAQLHNAPRPESPPGVRAS</sequence>
<accession>A0ABR9S5F8</accession>
<name>A0ABR9S5F8_9BURK</name>
<dbReference type="Proteomes" id="UP000806285">
    <property type="component" value="Unassembled WGS sequence"/>
</dbReference>
<evidence type="ECO:0000313" key="2">
    <source>
        <dbReference type="Proteomes" id="UP000806285"/>
    </source>
</evidence>
<protein>
    <submittedName>
        <fullName evidence="1">Uncharacterized protein</fullName>
    </submittedName>
</protein>
<reference evidence="1 2" key="1">
    <citation type="submission" date="2020-10" db="EMBL/GenBank/DDBJ databases">
        <title>Ramlibacter sp. HM2 16S ribosomal RNA gene Genome sequencing and assembly.</title>
        <authorList>
            <person name="Kang M."/>
        </authorList>
    </citation>
    <scope>NUCLEOTIDE SEQUENCE [LARGE SCALE GENOMIC DNA]</scope>
    <source>
        <strain evidence="1 2">HM2</strain>
    </source>
</reference>
<evidence type="ECO:0000313" key="1">
    <source>
        <dbReference type="EMBL" id="MBE7368735.1"/>
    </source>
</evidence>